<accession>A0A6G7YEB8</accession>
<evidence type="ECO:0000313" key="1">
    <source>
        <dbReference type="EMBL" id="QIK75069.1"/>
    </source>
</evidence>
<dbReference type="CDD" id="cd03062">
    <property type="entry name" value="TRX_Fd_Sucrase"/>
    <property type="match status" value="1"/>
</dbReference>
<dbReference type="Proteomes" id="UP000502035">
    <property type="component" value="Chromosome"/>
</dbReference>
<dbReference type="KEGG" id="npi:G7071_06145"/>
<dbReference type="InterPro" id="IPR009737">
    <property type="entry name" value="Aim32/Apd1-like"/>
</dbReference>
<sequence>MTLRCSESAAERGDPMVGTAPPQREWLLVEHHGPWPVRAPFDTELSVDLLRRLRHPEQRVVLVRPHVRERAGAIRRRWFRCRDGELRTGHWERPEDLLETLRPEAGTPHVGPLLLVCTHGVHDTCCAVSGRPVVAALSQRWPAETFECSHLGGDRFAPNLLLLPDLACYAQMSPEGAVSLVEAHLDGRVETGSLRGVAGLHPAEQVALTAALERWGPAPLSAARARLVHQAGTLDDGRWTVDVAGSDPLPTQAQVVVASSRRAEARLTCRATRATRALQWDVVSWSTATLD</sequence>
<dbReference type="RefSeq" id="WP_166316217.1">
    <property type="nucleotide sequence ID" value="NZ_CP049866.1"/>
</dbReference>
<organism evidence="1 2">
    <name type="scientific">Nocardioides piscis</name>
    <dbReference type="NCBI Taxonomy" id="2714938"/>
    <lineage>
        <taxon>Bacteria</taxon>
        <taxon>Bacillati</taxon>
        <taxon>Actinomycetota</taxon>
        <taxon>Actinomycetes</taxon>
        <taxon>Propionibacteriales</taxon>
        <taxon>Nocardioidaceae</taxon>
        <taxon>Nocardioides</taxon>
    </lineage>
</organism>
<name>A0A6G7YEB8_9ACTN</name>
<dbReference type="InterPro" id="IPR036249">
    <property type="entry name" value="Thioredoxin-like_sf"/>
</dbReference>
<dbReference type="PANTHER" id="PTHR31902:SF22">
    <property type="entry name" value="SLL1203 PROTEIN"/>
    <property type="match status" value="1"/>
</dbReference>
<dbReference type="SUPFAM" id="SSF52833">
    <property type="entry name" value="Thioredoxin-like"/>
    <property type="match status" value="1"/>
</dbReference>
<reference evidence="1 2" key="1">
    <citation type="submission" date="2020-03" db="EMBL/GenBank/DDBJ databases">
        <title>Nocardioides sp. nov., isolated from fish.</title>
        <authorList>
            <person name="Hyun D.-W."/>
            <person name="Bae J.-W."/>
        </authorList>
    </citation>
    <scope>NUCLEOTIDE SEQUENCE [LARGE SCALE GENOMIC DNA]</scope>
    <source>
        <strain evidence="1 2">HDW12A</strain>
    </source>
</reference>
<evidence type="ECO:0000313" key="2">
    <source>
        <dbReference type="Proteomes" id="UP000502035"/>
    </source>
</evidence>
<dbReference type="AlphaFoldDB" id="A0A6G7YEB8"/>
<gene>
    <name evidence="1" type="ORF">G7071_06145</name>
</gene>
<proteinExistence type="predicted"/>
<dbReference type="Pfam" id="PF06999">
    <property type="entry name" value="Suc_Fer-like"/>
    <property type="match status" value="1"/>
</dbReference>
<dbReference type="EMBL" id="CP049866">
    <property type="protein sequence ID" value="QIK75069.1"/>
    <property type="molecule type" value="Genomic_DNA"/>
</dbReference>
<keyword evidence="2" id="KW-1185">Reference proteome</keyword>
<protein>
    <submittedName>
        <fullName evidence="1">Sucrase ferredoxin</fullName>
    </submittedName>
</protein>
<dbReference type="PANTHER" id="PTHR31902">
    <property type="entry name" value="ACTIN PATCHES DISTAL PROTEIN 1"/>
    <property type="match status" value="1"/>
</dbReference>
<dbReference type="Gene3D" id="3.40.30.10">
    <property type="entry name" value="Glutaredoxin"/>
    <property type="match status" value="1"/>
</dbReference>